<dbReference type="Proteomes" id="UP001457282">
    <property type="component" value="Unassembled WGS sequence"/>
</dbReference>
<accession>A0AAW1YS79</accession>
<comment type="caution">
    <text evidence="1">The sequence shown here is derived from an EMBL/GenBank/DDBJ whole genome shotgun (WGS) entry which is preliminary data.</text>
</comment>
<protein>
    <submittedName>
        <fullName evidence="1">Uncharacterized protein</fullName>
    </submittedName>
</protein>
<evidence type="ECO:0000313" key="1">
    <source>
        <dbReference type="EMBL" id="KAK9951349.1"/>
    </source>
</evidence>
<proteinExistence type="predicted"/>
<dbReference type="AlphaFoldDB" id="A0AAW1YS79"/>
<evidence type="ECO:0000313" key="2">
    <source>
        <dbReference type="Proteomes" id="UP001457282"/>
    </source>
</evidence>
<gene>
    <name evidence="1" type="ORF">M0R45_006796</name>
</gene>
<organism evidence="1 2">
    <name type="scientific">Rubus argutus</name>
    <name type="common">Southern blackberry</name>
    <dbReference type="NCBI Taxonomy" id="59490"/>
    <lineage>
        <taxon>Eukaryota</taxon>
        <taxon>Viridiplantae</taxon>
        <taxon>Streptophyta</taxon>
        <taxon>Embryophyta</taxon>
        <taxon>Tracheophyta</taxon>
        <taxon>Spermatophyta</taxon>
        <taxon>Magnoliopsida</taxon>
        <taxon>eudicotyledons</taxon>
        <taxon>Gunneridae</taxon>
        <taxon>Pentapetalae</taxon>
        <taxon>rosids</taxon>
        <taxon>fabids</taxon>
        <taxon>Rosales</taxon>
        <taxon>Rosaceae</taxon>
        <taxon>Rosoideae</taxon>
        <taxon>Rosoideae incertae sedis</taxon>
        <taxon>Rubus</taxon>
    </lineage>
</organism>
<sequence>MAGKQLNHSLQLHQFPSPTASTLPCLQSPLCHQATQSAPNLQNRSSLCHFNQANPYPYQLHHREVQSSKQLARPNPFCDHRCNQFPQPIQLSPCSIKAPNLLITCNHHHRAQI</sequence>
<keyword evidence="2" id="KW-1185">Reference proteome</keyword>
<dbReference type="EMBL" id="JBEDUW010000001">
    <property type="protein sequence ID" value="KAK9951349.1"/>
    <property type="molecule type" value="Genomic_DNA"/>
</dbReference>
<reference evidence="1 2" key="1">
    <citation type="journal article" date="2023" name="G3 (Bethesda)">
        <title>A chromosome-length genome assembly and annotation of blackberry (Rubus argutus, cv. 'Hillquist').</title>
        <authorList>
            <person name="Bruna T."/>
            <person name="Aryal R."/>
            <person name="Dudchenko O."/>
            <person name="Sargent D.J."/>
            <person name="Mead D."/>
            <person name="Buti M."/>
            <person name="Cavallini A."/>
            <person name="Hytonen T."/>
            <person name="Andres J."/>
            <person name="Pham M."/>
            <person name="Weisz D."/>
            <person name="Mascagni F."/>
            <person name="Usai G."/>
            <person name="Natali L."/>
            <person name="Bassil N."/>
            <person name="Fernandez G.E."/>
            <person name="Lomsadze A."/>
            <person name="Armour M."/>
            <person name="Olukolu B."/>
            <person name="Poorten T."/>
            <person name="Britton C."/>
            <person name="Davik J."/>
            <person name="Ashrafi H."/>
            <person name="Aiden E.L."/>
            <person name="Borodovsky M."/>
            <person name="Worthington M."/>
        </authorList>
    </citation>
    <scope>NUCLEOTIDE SEQUENCE [LARGE SCALE GENOMIC DNA]</scope>
    <source>
        <strain evidence="1">PI 553951</strain>
    </source>
</reference>
<name>A0AAW1YS79_RUBAR</name>